<reference evidence="1 2" key="1">
    <citation type="submission" date="2019-12" db="EMBL/GenBank/DDBJ databases">
        <title>Auraticoccus cholistani sp. nov., an actinomycete isolated from soil of Cholistan desert.</title>
        <authorList>
            <person name="Cheema M.T."/>
        </authorList>
    </citation>
    <scope>NUCLEOTIDE SEQUENCE [LARGE SCALE GENOMIC DNA]</scope>
    <source>
        <strain evidence="1 2">F435</strain>
    </source>
</reference>
<proteinExistence type="predicted"/>
<keyword evidence="2" id="KW-1185">Reference proteome</keyword>
<dbReference type="AlphaFoldDB" id="A0A6A9V0I3"/>
<sequence>MREAELWERLDQHLGKGYARVWAAQHALAGLDSRTVEEALADGVPCKTVWRAVWEALELPARER</sequence>
<dbReference type="Pfam" id="PF11248">
    <property type="entry name" value="DUF3046"/>
    <property type="match status" value="1"/>
</dbReference>
<accession>A0A6A9V0I3</accession>
<organism evidence="1 2">
    <name type="scientific">Auraticoccus cholistanensis</name>
    <dbReference type="NCBI Taxonomy" id="2656650"/>
    <lineage>
        <taxon>Bacteria</taxon>
        <taxon>Bacillati</taxon>
        <taxon>Actinomycetota</taxon>
        <taxon>Actinomycetes</taxon>
        <taxon>Propionibacteriales</taxon>
        <taxon>Propionibacteriaceae</taxon>
        <taxon>Auraticoccus</taxon>
    </lineage>
</organism>
<dbReference type="Proteomes" id="UP000435304">
    <property type="component" value="Unassembled WGS sequence"/>
</dbReference>
<dbReference type="EMBL" id="WPCU01000005">
    <property type="protein sequence ID" value="MVA75659.1"/>
    <property type="molecule type" value="Genomic_DNA"/>
</dbReference>
<evidence type="ECO:0000313" key="2">
    <source>
        <dbReference type="Proteomes" id="UP000435304"/>
    </source>
</evidence>
<protein>
    <submittedName>
        <fullName evidence="1">DUF3046 domain-containing protein</fullName>
    </submittedName>
</protein>
<comment type="caution">
    <text evidence="1">The sequence shown here is derived from an EMBL/GenBank/DDBJ whole genome shotgun (WGS) entry which is preliminary data.</text>
</comment>
<gene>
    <name evidence="1" type="ORF">GC722_06420</name>
</gene>
<dbReference type="RefSeq" id="WP_331714457.1">
    <property type="nucleotide sequence ID" value="NZ_WPCU01000005.1"/>
</dbReference>
<evidence type="ECO:0000313" key="1">
    <source>
        <dbReference type="EMBL" id="MVA75659.1"/>
    </source>
</evidence>
<name>A0A6A9V0I3_9ACTN</name>
<dbReference type="InterPro" id="IPR021408">
    <property type="entry name" value="DUF3046"/>
</dbReference>